<sequence length="158" mass="17642">MKKLTKFLRFSLLCLFVGLTFFCVYMFPSLIMYLIQIEMNVALIILFGIGIYGSGIFSYGIILMAWRLLKQIDENEIFTVKTVSFFKWIKISGSSISIIYAVVIPSVIALTMNEGQTGPIVVDIFLIILGLSISVFANVLEHICLNVLNSDNKGAIKA</sequence>
<evidence type="ECO:0000313" key="2">
    <source>
        <dbReference type="EMBL" id="MQS44988.1"/>
    </source>
</evidence>
<protein>
    <submittedName>
        <fullName evidence="2">DUF2975 domain-containing protein</fullName>
    </submittedName>
</protein>
<dbReference type="EMBL" id="VDFN01000003">
    <property type="protein sequence ID" value="MQS44988.1"/>
    <property type="molecule type" value="Genomic_DNA"/>
</dbReference>
<feature type="transmembrane region" description="Helical" evidence="1">
    <location>
        <begin position="41"/>
        <end position="66"/>
    </location>
</feature>
<evidence type="ECO:0000313" key="3">
    <source>
        <dbReference type="Proteomes" id="UP000436655"/>
    </source>
</evidence>
<name>A0ABW9P6W7_9LACO</name>
<feature type="transmembrane region" description="Helical" evidence="1">
    <location>
        <begin position="87"/>
        <end position="108"/>
    </location>
</feature>
<dbReference type="InterPro" id="IPR021354">
    <property type="entry name" value="DUF2975"/>
</dbReference>
<keyword evidence="1" id="KW-1133">Transmembrane helix</keyword>
<dbReference type="RefSeq" id="WP_125705360.1">
    <property type="nucleotide sequence ID" value="NZ_JBHTOO010000028.1"/>
</dbReference>
<comment type="caution">
    <text evidence="2">The sequence shown here is derived from an EMBL/GenBank/DDBJ whole genome shotgun (WGS) entry which is preliminary data.</text>
</comment>
<feature type="transmembrane region" description="Helical" evidence="1">
    <location>
        <begin position="12"/>
        <end position="35"/>
    </location>
</feature>
<feature type="transmembrane region" description="Helical" evidence="1">
    <location>
        <begin position="120"/>
        <end position="140"/>
    </location>
</feature>
<organism evidence="2 3">
    <name type="scientific">Companilactobacillus mishanensis</name>
    <dbReference type="NCBI Taxonomy" id="2486008"/>
    <lineage>
        <taxon>Bacteria</taxon>
        <taxon>Bacillati</taxon>
        <taxon>Bacillota</taxon>
        <taxon>Bacilli</taxon>
        <taxon>Lactobacillales</taxon>
        <taxon>Lactobacillaceae</taxon>
        <taxon>Companilactobacillus</taxon>
    </lineage>
</organism>
<keyword evidence="1" id="KW-0472">Membrane</keyword>
<proteinExistence type="predicted"/>
<keyword evidence="1" id="KW-0812">Transmembrane</keyword>
<reference evidence="2 3" key="1">
    <citation type="journal article" date="2019" name="Syst. Appl. Microbiol.">
        <title>Polyphasic characterization of two novel Lactobacillus spp. isolated from blown salami packages: Description of Lactobacillus halodurans sp. nov. and Lactobacillus salsicarnum sp. nov.</title>
        <authorList>
            <person name="Schuster J.A."/>
            <person name="Klingl A."/>
            <person name="Vogel R.F."/>
            <person name="Ehrmann M.A."/>
        </authorList>
    </citation>
    <scope>NUCLEOTIDE SEQUENCE [LARGE SCALE GENOMIC DNA]</scope>
    <source>
        <strain evidence="2 3">TMW 1.2098</strain>
    </source>
</reference>
<accession>A0ABW9P6W7</accession>
<keyword evidence="3" id="KW-1185">Reference proteome</keyword>
<dbReference type="Proteomes" id="UP000436655">
    <property type="component" value="Unassembled WGS sequence"/>
</dbReference>
<gene>
    <name evidence="2" type="ORF">FHL03_05765</name>
</gene>
<dbReference type="Pfam" id="PF11188">
    <property type="entry name" value="DUF2975"/>
    <property type="match status" value="1"/>
</dbReference>
<evidence type="ECO:0000256" key="1">
    <source>
        <dbReference type="SAM" id="Phobius"/>
    </source>
</evidence>